<feature type="domain" description="HEPN AbiJ-N-terminal" evidence="1">
    <location>
        <begin position="1"/>
        <end position="92"/>
    </location>
</feature>
<dbReference type="Pfam" id="PF18863">
    <property type="entry name" value="AbiJ_NTD4"/>
    <property type="match status" value="1"/>
</dbReference>
<comment type="caution">
    <text evidence="2">The sequence shown here is derived from an EMBL/GenBank/DDBJ whole genome shotgun (WGS) entry which is preliminary data.</text>
</comment>
<protein>
    <recommendedName>
        <fullName evidence="1">HEPN AbiJ-N-terminal domain-containing protein</fullName>
    </recommendedName>
</protein>
<name>A0ABS1WRG4_9GAMM</name>
<reference evidence="2 3" key="1">
    <citation type="journal article" date="2021" name="Int. J. Syst. Evol. Microbiol.">
        <title>Steroidobacter gossypii sp. nov., isolated from soil of cotton cropping field.</title>
        <authorList>
            <person name="Huang R."/>
            <person name="Yang S."/>
            <person name="Zhen C."/>
            <person name="Liu W."/>
        </authorList>
    </citation>
    <scope>NUCLEOTIDE SEQUENCE [LARGE SCALE GENOMIC DNA]</scope>
    <source>
        <strain evidence="2 3">S1-65</strain>
    </source>
</reference>
<dbReference type="EMBL" id="JAEVLS010000001">
    <property type="protein sequence ID" value="MBM0103563.1"/>
    <property type="molecule type" value="Genomic_DNA"/>
</dbReference>
<organism evidence="2 3">
    <name type="scientific">Steroidobacter gossypii</name>
    <dbReference type="NCBI Taxonomy" id="2805490"/>
    <lineage>
        <taxon>Bacteria</taxon>
        <taxon>Pseudomonadati</taxon>
        <taxon>Pseudomonadota</taxon>
        <taxon>Gammaproteobacteria</taxon>
        <taxon>Steroidobacterales</taxon>
        <taxon>Steroidobacteraceae</taxon>
        <taxon>Steroidobacter</taxon>
    </lineage>
</organism>
<evidence type="ECO:0000259" key="1">
    <source>
        <dbReference type="Pfam" id="PF18863"/>
    </source>
</evidence>
<gene>
    <name evidence="2" type="ORF">JM946_02360</name>
</gene>
<keyword evidence="3" id="KW-1185">Reference proteome</keyword>
<evidence type="ECO:0000313" key="2">
    <source>
        <dbReference type="EMBL" id="MBM0103563.1"/>
    </source>
</evidence>
<dbReference type="Proteomes" id="UP000661077">
    <property type="component" value="Unassembled WGS sequence"/>
</dbReference>
<dbReference type="InterPro" id="IPR049503">
    <property type="entry name" value="AbiJ_NTD4"/>
</dbReference>
<evidence type="ECO:0000313" key="3">
    <source>
        <dbReference type="Proteomes" id="UP000661077"/>
    </source>
</evidence>
<accession>A0ABS1WRG4</accession>
<sequence length="100" mass="11754">MRFSQRIGKRPVTTVLQTEGMDDDLRSSLWNILDLYIWQREGFMYAKYGSGPGDIDAFSMALWFHFFKRPMDARPNRTSKVLDEIRSFFLDANGMRFTTS</sequence>
<proteinExistence type="predicted"/>